<proteinExistence type="predicted"/>
<dbReference type="EMBL" id="CM007387">
    <property type="protein sequence ID" value="ONK65104.1"/>
    <property type="molecule type" value="Genomic_DNA"/>
</dbReference>
<dbReference type="InterPro" id="IPR039622">
    <property type="entry name" value="MBD10/11"/>
</dbReference>
<dbReference type="GO" id="GO:0005634">
    <property type="term" value="C:nucleus"/>
    <property type="evidence" value="ECO:0007669"/>
    <property type="project" value="UniProtKB-SubCell"/>
</dbReference>
<keyword evidence="5" id="KW-0539">Nucleus</keyword>
<dbReference type="Gene3D" id="3.30.890.10">
    <property type="entry name" value="Methyl-cpg-binding Protein 2, Chain A"/>
    <property type="match status" value="1"/>
</dbReference>
<protein>
    <recommendedName>
        <fullName evidence="7">MBD domain-containing protein</fullName>
    </recommendedName>
</protein>
<evidence type="ECO:0000313" key="8">
    <source>
        <dbReference type="EMBL" id="ONK65104.1"/>
    </source>
</evidence>
<dbReference type="PANTHER" id="PTHR33729">
    <property type="entry name" value="METHYL-CPG BINDING DOMAIN CONTAINING PROTEIN, EXPRESSED"/>
    <property type="match status" value="1"/>
</dbReference>
<keyword evidence="2" id="KW-0805">Transcription regulation</keyword>
<comment type="subcellular location">
    <subcellularLocation>
        <location evidence="1">Nucleus</location>
    </subcellularLocation>
</comment>
<evidence type="ECO:0000313" key="9">
    <source>
        <dbReference type="Proteomes" id="UP000243459"/>
    </source>
</evidence>
<feature type="region of interest" description="Disordered" evidence="6">
    <location>
        <begin position="70"/>
        <end position="101"/>
    </location>
</feature>
<name>A0A5P1EGY9_ASPOF</name>
<accession>A0A5P1EGY9</accession>
<evidence type="ECO:0000256" key="2">
    <source>
        <dbReference type="ARBA" id="ARBA00023015"/>
    </source>
</evidence>
<evidence type="ECO:0000256" key="4">
    <source>
        <dbReference type="ARBA" id="ARBA00023163"/>
    </source>
</evidence>
<organism evidence="8 9">
    <name type="scientific">Asparagus officinalis</name>
    <name type="common">Garden asparagus</name>
    <dbReference type="NCBI Taxonomy" id="4686"/>
    <lineage>
        <taxon>Eukaryota</taxon>
        <taxon>Viridiplantae</taxon>
        <taxon>Streptophyta</taxon>
        <taxon>Embryophyta</taxon>
        <taxon>Tracheophyta</taxon>
        <taxon>Spermatophyta</taxon>
        <taxon>Magnoliopsida</taxon>
        <taxon>Liliopsida</taxon>
        <taxon>Asparagales</taxon>
        <taxon>Asparagaceae</taxon>
        <taxon>Asparagoideae</taxon>
        <taxon>Asparagus</taxon>
    </lineage>
</organism>
<keyword evidence="4" id="KW-0804">Transcription</keyword>
<dbReference type="InterPro" id="IPR016177">
    <property type="entry name" value="DNA-bd_dom_sf"/>
</dbReference>
<keyword evidence="3" id="KW-0238">DNA-binding</keyword>
<evidence type="ECO:0000256" key="5">
    <source>
        <dbReference type="ARBA" id="ARBA00023242"/>
    </source>
</evidence>
<dbReference type="PROSITE" id="PS50982">
    <property type="entry name" value="MBD"/>
    <property type="match status" value="1"/>
</dbReference>
<feature type="compositionally biased region" description="Polar residues" evidence="6">
    <location>
        <begin position="87"/>
        <end position="101"/>
    </location>
</feature>
<dbReference type="GO" id="GO:0003677">
    <property type="term" value="F:DNA binding"/>
    <property type="evidence" value="ECO:0007669"/>
    <property type="project" value="UniProtKB-KW"/>
</dbReference>
<sequence length="101" mass="10887">MATENLTPAKELAATADAEEEVISVELPAPEGWKKKFTPKKGGTPKRNEIVFISPTGEEIANKKQLDQYLRAHPGGPPSSEFDWGTGSPSLSRLSNTHSAL</sequence>
<evidence type="ECO:0000256" key="1">
    <source>
        <dbReference type="ARBA" id="ARBA00004123"/>
    </source>
</evidence>
<feature type="domain" description="MBD" evidence="7">
    <location>
        <begin position="19"/>
        <end position="89"/>
    </location>
</feature>
<gene>
    <name evidence="8" type="ORF">A4U43_C07F33720</name>
</gene>
<dbReference type="Gramene" id="ONK65104">
    <property type="protein sequence ID" value="ONK65104"/>
    <property type="gene ID" value="A4U43_C07F33720"/>
</dbReference>
<dbReference type="Proteomes" id="UP000243459">
    <property type="component" value="Chromosome 7"/>
</dbReference>
<keyword evidence="9" id="KW-1185">Reference proteome</keyword>
<dbReference type="AlphaFoldDB" id="A0A5P1EGY9"/>
<dbReference type="SUPFAM" id="SSF54171">
    <property type="entry name" value="DNA-binding domain"/>
    <property type="match status" value="1"/>
</dbReference>
<dbReference type="InterPro" id="IPR001739">
    <property type="entry name" value="Methyl_CpG_DNA-bd"/>
</dbReference>
<evidence type="ECO:0000259" key="7">
    <source>
        <dbReference type="PROSITE" id="PS50982"/>
    </source>
</evidence>
<reference evidence="9" key="1">
    <citation type="journal article" date="2017" name="Nat. Commun.">
        <title>The asparagus genome sheds light on the origin and evolution of a young Y chromosome.</title>
        <authorList>
            <person name="Harkess A."/>
            <person name="Zhou J."/>
            <person name="Xu C."/>
            <person name="Bowers J.E."/>
            <person name="Van der Hulst R."/>
            <person name="Ayyampalayam S."/>
            <person name="Mercati F."/>
            <person name="Riccardi P."/>
            <person name="McKain M.R."/>
            <person name="Kakrana A."/>
            <person name="Tang H."/>
            <person name="Ray J."/>
            <person name="Groenendijk J."/>
            <person name="Arikit S."/>
            <person name="Mathioni S.M."/>
            <person name="Nakano M."/>
            <person name="Shan H."/>
            <person name="Telgmann-Rauber A."/>
            <person name="Kanno A."/>
            <person name="Yue Z."/>
            <person name="Chen H."/>
            <person name="Li W."/>
            <person name="Chen Y."/>
            <person name="Xu X."/>
            <person name="Zhang Y."/>
            <person name="Luo S."/>
            <person name="Chen H."/>
            <person name="Gao J."/>
            <person name="Mao Z."/>
            <person name="Pires J.C."/>
            <person name="Luo M."/>
            <person name="Kudrna D."/>
            <person name="Wing R.A."/>
            <person name="Meyers B.C."/>
            <person name="Yi K."/>
            <person name="Kong H."/>
            <person name="Lavrijsen P."/>
            <person name="Sunseri F."/>
            <person name="Falavigna A."/>
            <person name="Ye Y."/>
            <person name="Leebens-Mack J.H."/>
            <person name="Chen G."/>
        </authorList>
    </citation>
    <scope>NUCLEOTIDE SEQUENCE [LARGE SCALE GENOMIC DNA]</scope>
    <source>
        <strain evidence="9">cv. DH0086</strain>
    </source>
</reference>
<evidence type="ECO:0000256" key="6">
    <source>
        <dbReference type="SAM" id="MobiDB-lite"/>
    </source>
</evidence>
<dbReference type="Pfam" id="PF01429">
    <property type="entry name" value="MBD"/>
    <property type="match status" value="1"/>
</dbReference>
<dbReference type="PANTHER" id="PTHR33729:SF6">
    <property type="entry name" value="METHYL-CPG-BINDING DOMAIN-CONTAINING PROTEIN 11"/>
    <property type="match status" value="1"/>
</dbReference>
<evidence type="ECO:0000256" key="3">
    <source>
        <dbReference type="ARBA" id="ARBA00023125"/>
    </source>
</evidence>